<reference evidence="9" key="1">
    <citation type="submission" date="2016-12" db="EMBL/GenBank/DDBJ databases">
        <authorList>
            <person name="Jung M.Y."/>
            <person name="Lee S.H."/>
        </authorList>
    </citation>
    <scope>NUCLEOTIDE SEQUENCE [LARGE SCALE GENOMIC DNA]</scope>
    <source>
        <strain evidence="9">WiKim39</strain>
    </source>
</reference>
<evidence type="ECO:0000256" key="1">
    <source>
        <dbReference type="ARBA" id="ARBA00022603"/>
    </source>
</evidence>
<dbReference type="PROSITE" id="PS00094">
    <property type="entry name" value="C5_MTASE_1"/>
    <property type="match status" value="1"/>
</dbReference>
<feature type="active site" evidence="5">
    <location>
        <position position="82"/>
    </location>
</feature>
<evidence type="ECO:0000313" key="9">
    <source>
        <dbReference type="Proteomes" id="UP000187499"/>
    </source>
</evidence>
<dbReference type="NCBIfam" id="TIGR00675">
    <property type="entry name" value="dcm"/>
    <property type="match status" value="1"/>
</dbReference>
<name>A0A1P8Q0S0_9LACO</name>
<dbReference type="STRING" id="1847728.BTM29_02110"/>
<organism evidence="8 9">
    <name type="scientific">Companilactobacillus allii</name>
    <dbReference type="NCBI Taxonomy" id="1847728"/>
    <lineage>
        <taxon>Bacteria</taxon>
        <taxon>Bacillati</taxon>
        <taxon>Bacillota</taxon>
        <taxon>Bacilli</taxon>
        <taxon>Lactobacillales</taxon>
        <taxon>Lactobacillaceae</taxon>
        <taxon>Companilactobacillus</taxon>
    </lineage>
</organism>
<dbReference type="REBASE" id="188627">
    <property type="entry name" value="M.Lsp39ORF2110P"/>
</dbReference>
<dbReference type="InterPro" id="IPR029063">
    <property type="entry name" value="SAM-dependent_MTases_sf"/>
</dbReference>
<keyword evidence="9" id="KW-1185">Reference proteome</keyword>
<proteinExistence type="inferred from homology"/>
<evidence type="ECO:0000256" key="7">
    <source>
        <dbReference type="RuleBase" id="RU000417"/>
    </source>
</evidence>
<dbReference type="PANTHER" id="PTHR46098">
    <property type="entry name" value="TRNA (CYTOSINE(38)-C(5))-METHYLTRANSFERASE"/>
    <property type="match status" value="1"/>
</dbReference>
<comment type="similarity">
    <text evidence="5 6">Belongs to the class I-like SAM-binding methyltransferase superfamily. C5-methyltransferase family.</text>
</comment>
<dbReference type="AlphaFoldDB" id="A0A1P8Q0S0"/>
<dbReference type="GO" id="GO:0003886">
    <property type="term" value="F:DNA (cytosine-5-)-methyltransferase activity"/>
    <property type="evidence" value="ECO:0007669"/>
    <property type="project" value="UniProtKB-EC"/>
</dbReference>
<dbReference type="EMBL" id="CP019323">
    <property type="protein sequence ID" value="APX71421.1"/>
    <property type="molecule type" value="Genomic_DNA"/>
</dbReference>
<evidence type="ECO:0000256" key="4">
    <source>
        <dbReference type="ARBA" id="ARBA00022747"/>
    </source>
</evidence>
<dbReference type="SUPFAM" id="SSF53335">
    <property type="entry name" value="S-adenosyl-L-methionine-dependent methyltransferases"/>
    <property type="match status" value="1"/>
</dbReference>
<evidence type="ECO:0000313" key="8">
    <source>
        <dbReference type="EMBL" id="APX71421.1"/>
    </source>
</evidence>
<keyword evidence="1 5" id="KW-0489">Methyltransferase</keyword>
<dbReference type="InterPro" id="IPR031303">
    <property type="entry name" value="C5_meth_CS"/>
</dbReference>
<accession>A0A1P8Q0S0</accession>
<dbReference type="PROSITE" id="PS51679">
    <property type="entry name" value="SAM_MT_C5"/>
    <property type="match status" value="1"/>
</dbReference>
<dbReference type="EC" id="2.1.1.37" evidence="7"/>
<dbReference type="Proteomes" id="UP000187499">
    <property type="component" value="Chromosome"/>
</dbReference>
<dbReference type="RefSeq" id="WP_076613925.1">
    <property type="nucleotide sequence ID" value="NZ_CP019323.1"/>
</dbReference>
<dbReference type="InterPro" id="IPR001525">
    <property type="entry name" value="C5_MeTfrase"/>
</dbReference>
<dbReference type="PROSITE" id="PS00095">
    <property type="entry name" value="C5_MTASE_2"/>
    <property type="match status" value="1"/>
</dbReference>
<dbReference type="GO" id="GO:0032259">
    <property type="term" value="P:methylation"/>
    <property type="evidence" value="ECO:0007669"/>
    <property type="project" value="UniProtKB-KW"/>
</dbReference>
<keyword evidence="3 5" id="KW-0949">S-adenosyl-L-methionine</keyword>
<keyword evidence="4" id="KW-0680">Restriction system</keyword>
<dbReference type="InterPro" id="IPR050750">
    <property type="entry name" value="C5-MTase"/>
</dbReference>
<evidence type="ECO:0000256" key="6">
    <source>
        <dbReference type="RuleBase" id="RU000416"/>
    </source>
</evidence>
<evidence type="ECO:0000256" key="5">
    <source>
        <dbReference type="PROSITE-ProRule" id="PRU01016"/>
    </source>
</evidence>
<dbReference type="PRINTS" id="PR00105">
    <property type="entry name" value="C5METTRFRASE"/>
</dbReference>
<dbReference type="KEGG" id="lalw:BTM29_02110"/>
<dbReference type="GO" id="GO:0009307">
    <property type="term" value="P:DNA restriction-modification system"/>
    <property type="evidence" value="ECO:0007669"/>
    <property type="project" value="UniProtKB-KW"/>
</dbReference>
<dbReference type="Gene3D" id="3.40.50.150">
    <property type="entry name" value="Vaccinia Virus protein VP39"/>
    <property type="match status" value="1"/>
</dbReference>
<gene>
    <name evidence="8" type="ORF">BTM29_02110</name>
</gene>
<dbReference type="OrthoDB" id="9813719at2"/>
<sequence length="436" mass="49948">MKDIRVAELFAGVGGFRLGLENSSDRFRVVWADQYEPERKIQAAYEVYKKRFGNKEIVNEDISQVKKSEIPDFDLLVGGFPCQDYSVVQAVSHSMGMQGKKGVLWWDIIGTIDEKKPRFVFLENVDRLLTSPGVKSNNPGRDFGMILRTLSDRGYGVFWKVVNAADYGFPQRRRRTFIFAFHKSTNYFNDIKNEFNVKVPADMLNHSGPFNVNLPNEKIESVQDVSLNSDKLNKLSDFSKNFSIKGGFKKIGFMMDNHAYFSNYVAKTRNSITIRDIIDTDVNDESLYLSDKSINRMMKLRDKSSVFKKTKDGHRYPYAMGKVQYPDSIDKPARTMVTSEHSINRMSHVIVDPQNNRQRFLTPEEAEKINTFPSGWTDIDGITKSARYFLMGNALVVNLVTEIGTEINNILDKEPEKAKKISFNLSSNNKLLKKKL</sequence>
<dbReference type="InterPro" id="IPR018117">
    <property type="entry name" value="C5_DNA_meth_AS"/>
</dbReference>
<evidence type="ECO:0000256" key="3">
    <source>
        <dbReference type="ARBA" id="ARBA00022691"/>
    </source>
</evidence>
<protein>
    <recommendedName>
        <fullName evidence="7">Cytosine-specific methyltransferase</fullName>
        <ecNumber evidence="7">2.1.1.37</ecNumber>
    </recommendedName>
</protein>
<dbReference type="Pfam" id="PF00145">
    <property type="entry name" value="DNA_methylase"/>
    <property type="match status" value="1"/>
</dbReference>
<comment type="catalytic activity">
    <reaction evidence="7">
        <text>a 2'-deoxycytidine in DNA + S-adenosyl-L-methionine = a 5-methyl-2'-deoxycytidine in DNA + S-adenosyl-L-homocysteine + H(+)</text>
        <dbReference type="Rhea" id="RHEA:13681"/>
        <dbReference type="Rhea" id="RHEA-COMP:11369"/>
        <dbReference type="Rhea" id="RHEA-COMP:11370"/>
        <dbReference type="ChEBI" id="CHEBI:15378"/>
        <dbReference type="ChEBI" id="CHEBI:57856"/>
        <dbReference type="ChEBI" id="CHEBI:59789"/>
        <dbReference type="ChEBI" id="CHEBI:85452"/>
        <dbReference type="ChEBI" id="CHEBI:85454"/>
        <dbReference type="EC" id="2.1.1.37"/>
    </reaction>
</comment>
<dbReference type="Gene3D" id="3.90.120.10">
    <property type="entry name" value="DNA Methylase, subunit A, domain 2"/>
    <property type="match status" value="1"/>
</dbReference>
<keyword evidence="2 5" id="KW-0808">Transferase</keyword>
<dbReference type="PANTHER" id="PTHR46098:SF1">
    <property type="entry name" value="TRNA (CYTOSINE(38)-C(5))-METHYLTRANSFERASE"/>
    <property type="match status" value="1"/>
</dbReference>
<evidence type="ECO:0000256" key="2">
    <source>
        <dbReference type="ARBA" id="ARBA00022679"/>
    </source>
</evidence>